<dbReference type="AlphaFoldDB" id="A0A915J9C6"/>
<evidence type="ECO:0000313" key="2">
    <source>
        <dbReference type="Proteomes" id="UP000887565"/>
    </source>
</evidence>
<evidence type="ECO:0000313" key="3">
    <source>
        <dbReference type="WBParaSite" id="nRc.2.0.1.t22359-RA"/>
    </source>
</evidence>
<name>A0A915J9C6_ROMCU</name>
<dbReference type="Proteomes" id="UP000887565">
    <property type="component" value="Unplaced"/>
</dbReference>
<dbReference type="WBParaSite" id="nRc.2.0.1.t22359-RA">
    <property type="protein sequence ID" value="nRc.2.0.1.t22359-RA"/>
    <property type="gene ID" value="nRc.2.0.1.g22359"/>
</dbReference>
<accession>A0A915J9C6</accession>
<organism evidence="2 3">
    <name type="scientific">Romanomermis culicivorax</name>
    <name type="common">Nematode worm</name>
    <dbReference type="NCBI Taxonomy" id="13658"/>
    <lineage>
        <taxon>Eukaryota</taxon>
        <taxon>Metazoa</taxon>
        <taxon>Ecdysozoa</taxon>
        <taxon>Nematoda</taxon>
        <taxon>Enoplea</taxon>
        <taxon>Dorylaimia</taxon>
        <taxon>Mermithida</taxon>
        <taxon>Mermithoidea</taxon>
        <taxon>Mermithidae</taxon>
        <taxon>Romanomermis</taxon>
    </lineage>
</organism>
<feature type="region of interest" description="Disordered" evidence="1">
    <location>
        <begin position="57"/>
        <end position="87"/>
    </location>
</feature>
<evidence type="ECO:0000256" key="1">
    <source>
        <dbReference type="SAM" id="MobiDB-lite"/>
    </source>
</evidence>
<keyword evidence="2" id="KW-1185">Reference proteome</keyword>
<reference evidence="3" key="1">
    <citation type="submission" date="2022-11" db="UniProtKB">
        <authorList>
            <consortium name="WormBaseParasite"/>
        </authorList>
    </citation>
    <scope>IDENTIFICATION</scope>
</reference>
<protein>
    <submittedName>
        <fullName evidence="3">Uncharacterized protein</fullName>
    </submittedName>
</protein>
<feature type="compositionally biased region" description="Basic and acidic residues" evidence="1">
    <location>
        <begin position="69"/>
        <end position="87"/>
    </location>
</feature>
<proteinExistence type="predicted"/>
<sequence length="87" mass="10204">MSSLENVVVSMSILEQNRTSHPAIELLHSRWEQNGWDLNFIQKVFDLKQEVTLQGMQKIDENDNAQTDASRRDDEKENYTNEVNDHE</sequence>